<evidence type="ECO:0000259" key="1">
    <source>
        <dbReference type="Pfam" id="PF14111"/>
    </source>
</evidence>
<dbReference type="Pfam" id="PF14111">
    <property type="entry name" value="DUF4283"/>
    <property type="match status" value="1"/>
</dbReference>
<organism evidence="2 3">
    <name type="scientific">Dendrobium nobile</name>
    <name type="common">Orchid</name>
    <dbReference type="NCBI Taxonomy" id="94219"/>
    <lineage>
        <taxon>Eukaryota</taxon>
        <taxon>Viridiplantae</taxon>
        <taxon>Streptophyta</taxon>
        <taxon>Embryophyta</taxon>
        <taxon>Tracheophyta</taxon>
        <taxon>Spermatophyta</taxon>
        <taxon>Magnoliopsida</taxon>
        <taxon>Liliopsida</taxon>
        <taxon>Asparagales</taxon>
        <taxon>Orchidaceae</taxon>
        <taxon>Epidendroideae</taxon>
        <taxon>Malaxideae</taxon>
        <taxon>Dendrobiinae</taxon>
        <taxon>Dendrobium</taxon>
    </lineage>
</organism>
<dbReference type="Proteomes" id="UP000829196">
    <property type="component" value="Unassembled WGS sequence"/>
</dbReference>
<protein>
    <recommendedName>
        <fullName evidence="1">DUF4283 domain-containing protein</fullName>
    </recommendedName>
</protein>
<evidence type="ECO:0000313" key="3">
    <source>
        <dbReference type="Proteomes" id="UP000829196"/>
    </source>
</evidence>
<gene>
    <name evidence="2" type="ORF">KFK09_026445</name>
</gene>
<keyword evidence="3" id="KW-1185">Reference proteome</keyword>
<accession>A0A8T3A7W8</accession>
<dbReference type="AlphaFoldDB" id="A0A8T3A7W8"/>
<feature type="domain" description="DUF4283" evidence="1">
    <location>
        <begin position="105"/>
        <end position="185"/>
    </location>
</feature>
<sequence>MSLSAGLVLKVNESLCNKKLLLGRNFLSDVENLDQEVPIEVDSVQEQVNKEGNDKKGNPKDEFVEAWKKPQHIRHSFNNDSVEMSDDGIAVKLNAEKDIMNSNILKFSLIIKILGNKISFPMCSVELRRRWDRFGKFHMTSLGMNWILCSFKSEEAMEEVFNGGPWYVGGYIVGMDKWTTSFNLNSFKGITAPVWIRFPCLPLYCCDEKNIARIASRIGVPMYVDGNSFR</sequence>
<proteinExistence type="predicted"/>
<dbReference type="PANTHER" id="PTHR31286:SF99">
    <property type="entry name" value="DUF4283 DOMAIN-CONTAINING PROTEIN"/>
    <property type="match status" value="1"/>
</dbReference>
<dbReference type="OrthoDB" id="1096772at2759"/>
<dbReference type="InterPro" id="IPR025558">
    <property type="entry name" value="DUF4283"/>
</dbReference>
<name>A0A8T3A7W8_DENNO</name>
<dbReference type="InterPro" id="IPR040256">
    <property type="entry name" value="At4g02000-like"/>
</dbReference>
<evidence type="ECO:0000313" key="2">
    <source>
        <dbReference type="EMBL" id="KAI0492179.1"/>
    </source>
</evidence>
<dbReference type="EMBL" id="JAGYWB010000018">
    <property type="protein sequence ID" value="KAI0492179.1"/>
    <property type="molecule type" value="Genomic_DNA"/>
</dbReference>
<dbReference type="PANTHER" id="PTHR31286">
    <property type="entry name" value="GLYCINE-RICH CELL WALL STRUCTURAL PROTEIN 1.8-LIKE"/>
    <property type="match status" value="1"/>
</dbReference>
<comment type="caution">
    <text evidence="2">The sequence shown here is derived from an EMBL/GenBank/DDBJ whole genome shotgun (WGS) entry which is preliminary data.</text>
</comment>
<reference evidence="2" key="1">
    <citation type="journal article" date="2022" name="Front. Genet.">
        <title>Chromosome-Scale Assembly of the Dendrobium nobile Genome Provides Insights Into the Molecular Mechanism of the Biosynthesis of the Medicinal Active Ingredient of Dendrobium.</title>
        <authorList>
            <person name="Xu Q."/>
            <person name="Niu S.-C."/>
            <person name="Li K.-L."/>
            <person name="Zheng P.-J."/>
            <person name="Zhang X.-J."/>
            <person name="Jia Y."/>
            <person name="Liu Y."/>
            <person name="Niu Y.-X."/>
            <person name="Yu L.-H."/>
            <person name="Chen D.-F."/>
            <person name="Zhang G.-Q."/>
        </authorList>
    </citation>
    <scope>NUCLEOTIDE SEQUENCE</scope>
    <source>
        <tissue evidence="2">Leaf</tissue>
    </source>
</reference>